<dbReference type="InterPro" id="IPR051783">
    <property type="entry name" value="NAD(P)-dependent_oxidoreduct"/>
</dbReference>
<name>A0ABW4X2Y6_9BACT</name>
<feature type="domain" description="NAD-dependent epimerase/dehydratase" evidence="1">
    <location>
        <begin position="4"/>
        <end position="231"/>
    </location>
</feature>
<dbReference type="Proteomes" id="UP001597369">
    <property type="component" value="Unassembled WGS sequence"/>
</dbReference>
<evidence type="ECO:0000313" key="3">
    <source>
        <dbReference type="Proteomes" id="UP001597369"/>
    </source>
</evidence>
<proteinExistence type="predicted"/>
<dbReference type="RefSeq" id="WP_229957705.1">
    <property type="nucleotide sequence ID" value="NZ_JAJJWI010000001.1"/>
</dbReference>
<evidence type="ECO:0000313" key="2">
    <source>
        <dbReference type="EMBL" id="MFD2068911.1"/>
    </source>
</evidence>
<gene>
    <name evidence="2" type="ORF">ACFSKU_18625</name>
</gene>
<dbReference type="PANTHER" id="PTHR48079">
    <property type="entry name" value="PROTEIN YEEZ"/>
    <property type="match status" value="1"/>
</dbReference>
<reference evidence="3" key="1">
    <citation type="journal article" date="2019" name="Int. J. Syst. Evol. Microbiol.">
        <title>The Global Catalogue of Microorganisms (GCM) 10K type strain sequencing project: providing services to taxonomists for standard genome sequencing and annotation.</title>
        <authorList>
            <consortium name="The Broad Institute Genomics Platform"/>
            <consortium name="The Broad Institute Genome Sequencing Center for Infectious Disease"/>
            <person name="Wu L."/>
            <person name="Ma J."/>
        </authorList>
    </citation>
    <scope>NUCLEOTIDE SEQUENCE [LARGE SCALE GENOMIC DNA]</scope>
    <source>
        <strain evidence="3">JCM 16545</strain>
    </source>
</reference>
<comment type="caution">
    <text evidence="2">The sequence shown here is derived from an EMBL/GenBank/DDBJ whole genome shotgun (WGS) entry which is preliminary data.</text>
</comment>
<dbReference type="InterPro" id="IPR001509">
    <property type="entry name" value="Epimerase_deHydtase"/>
</dbReference>
<dbReference type="CDD" id="cd05228">
    <property type="entry name" value="AR_FR_like_1_SDR_e"/>
    <property type="match status" value="1"/>
</dbReference>
<dbReference type="EMBL" id="JBHUHV010000058">
    <property type="protein sequence ID" value="MFD2068911.1"/>
    <property type="molecule type" value="Genomic_DNA"/>
</dbReference>
<dbReference type="PANTHER" id="PTHR48079:SF6">
    <property type="entry name" value="NAD(P)-BINDING DOMAIN-CONTAINING PROTEIN-RELATED"/>
    <property type="match status" value="1"/>
</dbReference>
<dbReference type="InterPro" id="IPR036291">
    <property type="entry name" value="NAD(P)-bd_dom_sf"/>
</dbReference>
<dbReference type="Gene3D" id="3.40.50.720">
    <property type="entry name" value="NAD(P)-binding Rossmann-like Domain"/>
    <property type="match status" value="1"/>
</dbReference>
<organism evidence="2 3">
    <name type="scientific">Pontibacter silvestris</name>
    <dbReference type="NCBI Taxonomy" id="2305183"/>
    <lineage>
        <taxon>Bacteria</taxon>
        <taxon>Pseudomonadati</taxon>
        <taxon>Bacteroidota</taxon>
        <taxon>Cytophagia</taxon>
        <taxon>Cytophagales</taxon>
        <taxon>Hymenobacteraceae</taxon>
        <taxon>Pontibacter</taxon>
    </lineage>
</organism>
<dbReference type="SUPFAM" id="SSF51735">
    <property type="entry name" value="NAD(P)-binding Rossmann-fold domains"/>
    <property type="match status" value="1"/>
</dbReference>
<accession>A0ABW4X2Y6</accession>
<dbReference type="Pfam" id="PF01370">
    <property type="entry name" value="Epimerase"/>
    <property type="match status" value="1"/>
</dbReference>
<protein>
    <submittedName>
        <fullName evidence="2">SDR family oxidoreductase</fullName>
    </submittedName>
</protein>
<evidence type="ECO:0000259" key="1">
    <source>
        <dbReference type="Pfam" id="PF01370"/>
    </source>
</evidence>
<keyword evidence="3" id="KW-1185">Reference proteome</keyword>
<sequence>MRTFITGATGYIGEQLATKLASDNHHVVALVRSPEKAGSLAAAGVECVTGDLHDQEAIENGMKGCDTVFHLAAYASVWPEDEEVFRKTNVLGTKTILDAAIKNGVKKVVVTSTAGVYGPSDSAISAVDENTTRSCPYFAAYEATKAKAEALAKEYAKNGLHVVIVNPARVYGPGRRSESNAINKLAQLYLENKWHYIPGSGKSTGSYCYIDDVVDGHIKALEQGRSGEVYLFGGENASYDRFFHLLQKLSGKQKKLYRIPVNLLVTASRLMVFWARTTNTKPLITPNWVKKYMYNWSVSSQKAVHELNYTITPLEEGLKRTLNHLKYEYR</sequence>